<evidence type="ECO:0000313" key="3">
    <source>
        <dbReference type="Proteomes" id="UP000316727"/>
    </source>
</evidence>
<protein>
    <recommendedName>
        <fullName evidence="4">Outer membrane protein beta-barrel domain-containing protein</fullName>
    </recommendedName>
</protein>
<dbReference type="AlphaFoldDB" id="A0A501W3J2"/>
<comment type="caution">
    <text evidence="2">The sequence shown here is derived from an EMBL/GenBank/DDBJ whole genome shotgun (WGS) entry which is preliminary data.</text>
</comment>
<feature type="signal peptide" evidence="1">
    <location>
        <begin position="1"/>
        <end position="22"/>
    </location>
</feature>
<evidence type="ECO:0000313" key="2">
    <source>
        <dbReference type="EMBL" id="TPE43332.1"/>
    </source>
</evidence>
<sequence length="68" mass="7903">MKKATKRYILFMLMVITNVAYGQDATTTFGYGYNFIKNEPTIDFQFNRKSATKAEDKYELKVLSGPFF</sequence>
<gene>
    <name evidence="2" type="ORF">FJM65_14575</name>
</gene>
<dbReference type="RefSeq" id="WP_140622278.1">
    <property type="nucleotide sequence ID" value="NZ_VFRQ01000007.1"/>
</dbReference>
<reference evidence="2 3" key="1">
    <citation type="submission" date="2019-06" db="EMBL/GenBank/DDBJ databases">
        <title>A novel bacterium of genus Pontibacter, isolated from marine sediment.</title>
        <authorList>
            <person name="Huang H."/>
            <person name="Mo K."/>
            <person name="Hu Y."/>
        </authorList>
    </citation>
    <scope>NUCLEOTIDE SEQUENCE [LARGE SCALE GENOMIC DNA]</scope>
    <source>
        <strain evidence="2 3">HB172049</strain>
    </source>
</reference>
<proteinExistence type="predicted"/>
<dbReference type="Proteomes" id="UP000316727">
    <property type="component" value="Unassembled WGS sequence"/>
</dbReference>
<keyword evidence="3" id="KW-1185">Reference proteome</keyword>
<name>A0A501W3J2_9BACT</name>
<organism evidence="2 3">
    <name type="scientific">Pontibacter mangrovi</name>
    <dbReference type="NCBI Taxonomy" id="2589816"/>
    <lineage>
        <taxon>Bacteria</taxon>
        <taxon>Pseudomonadati</taxon>
        <taxon>Bacteroidota</taxon>
        <taxon>Cytophagia</taxon>
        <taxon>Cytophagales</taxon>
        <taxon>Hymenobacteraceae</taxon>
        <taxon>Pontibacter</taxon>
    </lineage>
</organism>
<dbReference type="EMBL" id="VFRQ01000007">
    <property type="protein sequence ID" value="TPE43332.1"/>
    <property type="molecule type" value="Genomic_DNA"/>
</dbReference>
<accession>A0A501W3J2</accession>
<keyword evidence="1" id="KW-0732">Signal</keyword>
<evidence type="ECO:0000256" key="1">
    <source>
        <dbReference type="SAM" id="SignalP"/>
    </source>
</evidence>
<evidence type="ECO:0008006" key="4">
    <source>
        <dbReference type="Google" id="ProtNLM"/>
    </source>
</evidence>
<feature type="chain" id="PRO_5021497630" description="Outer membrane protein beta-barrel domain-containing protein" evidence="1">
    <location>
        <begin position="23"/>
        <end position="68"/>
    </location>
</feature>